<dbReference type="GO" id="GO:0004519">
    <property type="term" value="F:endonuclease activity"/>
    <property type="evidence" value="ECO:0007669"/>
    <property type="project" value="UniProtKB-KW"/>
</dbReference>
<dbReference type="Proteomes" id="UP000650533">
    <property type="component" value="Chromosome 8"/>
</dbReference>
<sequence>MPKRKAHVTQHTNNLQTNRGTRSVKRLDTDTGSSSPALSSRQSLSSGSELIPLTSAIRLENYDQLISKHTHTELFNVSPSPANITRHQHSVALETQAEDKIVLENPPYNMKDCNPSDNQHFHSLAEDKEDKALDLPSLDAEDLDNKDATKETKASNQKPISHNEAVKIVGRLRNIINNLLHGHR</sequence>
<dbReference type="KEGG" id="rsx:RhiXN_09491"/>
<dbReference type="EMBL" id="CP059665">
    <property type="protein sequence ID" value="QRW21904.1"/>
    <property type="molecule type" value="Genomic_DNA"/>
</dbReference>
<gene>
    <name evidence="2" type="ORF">RhiXN_09491</name>
</gene>
<keyword evidence="2" id="KW-0378">Hydrolase</keyword>
<protein>
    <submittedName>
        <fullName evidence="2">DDE family endonuclease</fullName>
    </submittedName>
</protein>
<evidence type="ECO:0000256" key="1">
    <source>
        <dbReference type="SAM" id="MobiDB-lite"/>
    </source>
</evidence>
<dbReference type="GeneID" id="67031770"/>
<accession>A0A8H8NXT3</accession>
<feature type="region of interest" description="Disordered" evidence="1">
    <location>
        <begin position="1"/>
        <end position="46"/>
    </location>
</feature>
<organism evidence="2 3">
    <name type="scientific">Rhizoctonia solani</name>
    <dbReference type="NCBI Taxonomy" id="456999"/>
    <lineage>
        <taxon>Eukaryota</taxon>
        <taxon>Fungi</taxon>
        <taxon>Dikarya</taxon>
        <taxon>Basidiomycota</taxon>
        <taxon>Agaricomycotina</taxon>
        <taxon>Agaricomycetes</taxon>
        <taxon>Cantharellales</taxon>
        <taxon>Ceratobasidiaceae</taxon>
        <taxon>Rhizoctonia</taxon>
    </lineage>
</organism>
<reference evidence="2" key="1">
    <citation type="submission" date="2020-05" db="EMBL/GenBank/DDBJ databases">
        <title>Evolutionary and genomic comparisons of hybrid uninucleate and nonhybrid Rhizoctonia fungi.</title>
        <authorList>
            <person name="Li C."/>
            <person name="Chen X."/>
        </authorList>
    </citation>
    <scope>NUCLEOTIDE SEQUENCE</scope>
    <source>
        <strain evidence="2">AG-1 IA</strain>
    </source>
</reference>
<feature type="compositionally biased region" description="Low complexity" evidence="1">
    <location>
        <begin position="33"/>
        <end position="46"/>
    </location>
</feature>
<proteinExistence type="predicted"/>
<dbReference type="AlphaFoldDB" id="A0A8H8NXT3"/>
<feature type="compositionally biased region" description="Polar residues" evidence="1">
    <location>
        <begin position="9"/>
        <end position="21"/>
    </location>
</feature>
<feature type="region of interest" description="Disordered" evidence="1">
    <location>
        <begin position="140"/>
        <end position="162"/>
    </location>
</feature>
<evidence type="ECO:0000313" key="3">
    <source>
        <dbReference type="Proteomes" id="UP000650533"/>
    </source>
</evidence>
<keyword evidence="2" id="KW-0540">Nuclease</keyword>
<keyword evidence="2" id="KW-0255">Endonuclease</keyword>
<name>A0A8H8NXT3_9AGAM</name>
<evidence type="ECO:0000313" key="2">
    <source>
        <dbReference type="EMBL" id="QRW21904.1"/>
    </source>
</evidence>
<dbReference type="RefSeq" id="XP_043182141.1">
    <property type="nucleotide sequence ID" value="XM_043329307.1"/>
</dbReference>
<feature type="compositionally biased region" description="Basic and acidic residues" evidence="1">
    <location>
        <begin position="143"/>
        <end position="153"/>
    </location>
</feature>